<proteinExistence type="predicted"/>
<accession>A0AAN8IUW6</accession>
<dbReference type="InterPro" id="IPR009878">
    <property type="entry name" value="Phlebovirus_G2_fusion"/>
</dbReference>
<gene>
    <name evidence="2" type="ORF">GCK32_022244</name>
</gene>
<protein>
    <recommendedName>
        <fullName evidence="1">Phlebovirus glycoprotein G2 fusion domain-containing protein</fullName>
    </recommendedName>
</protein>
<dbReference type="Pfam" id="PF07245">
    <property type="entry name" value="Phlebovirus_G2"/>
    <property type="match status" value="1"/>
</dbReference>
<dbReference type="AlphaFoldDB" id="A0AAN8IUW6"/>
<sequence>MGTPPTLLQQNLCTLHRSTRYGLLDSKRCPHAGSCVGEKCALVNRTTKLLELQIANDYPGVTGCMESCGGPDCDCFYPSSGCFFHRIYLLANDENVYVIFRCSNWRESVTIRVKTVRPRTAIHQQVINLVPNVPSSFRQLKITLSSVSVPPTPFLDNLFITDGNRTAMAPRQYESPLGGLYDVHFFAIMGFPFDDVVV</sequence>
<evidence type="ECO:0000313" key="2">
    <source>
        <dbReference type="EMBL" id="KAK5982472.1"/>
    </source>
</evidence>
<name>A0AAN8IUW6_TRICO</name>
<dbReference type="EMBL" id="WIXE01005069">
    <property type="protein sequence ID" value="KAK5982472.1"/>
    <property type="molecule type" value="Genomic_DNA"/>
</dbReference>
<dbReference type="Proteomes" id="UP001331761">
    <property type="component" value="Unassembled WGS sequence"/>
</dbReference>
<evidence type="ECO:0000313" key="3">
    <source>
        <dbReference type="Proteomes" id="UP001331761"/>
    </source>
</evidence>
<organism evidence="2 3">
    <name type="scientific">Trichostrongylus colubriformis</name>
    <name type="common">Black scour worm</name>
    <dbReference type="NCBI Taxonomy" id="6319"/>
    <lineage>
        <taxon>Eukaryota</taxon>
        <taxon>Metazoa</taxon>
        <taxon>Ecdysozoa</taxon>
        <taxon>Nematoda</taxon>
        <taxon>Chromadorea</taxon>
        <taxon>Rhabditida</taxon>
        <taxon>Rhabditina</taxon>
        <taxon>Rhabditomorpha</taxon>
        <taxon>Strongyloidea</taxon>
        <taxon>Trichostrongylidae</taxon>
        <taxon>Trichostrongylus</taxon>
    </lineage>
</organism>
<reference evidence="2 3" key="1">
    <citation type="submission" date="2019-10" db="EMBL/GenBank/DDBJ databases">
        <title>Assembly and Annotation for the nematode Trichostrongylus colubriformis.</title>
        <authorList>
            <person name="Martin J."/>
        </authorList>
    </citation>
    <scope>NUCLEOTIDE SEQUENCE [LARGE SCALE GENOMIC DNA]</scope>
    <source>
        <strain evidence="2">G859</strain>
        <tissue evidence="2">Whole worm</tissue>
    </source>
</reference>
<keyword evidence="3" id="KW-1185">Reference proteome</keyword>
<feature type="domain" description="Phlebovirus glycoprotein G2 fusion" evidence="1">
    <location>
        <begin position="17"/>
        <end position="171"/>
    </location>
</feature>
<evidence type="ECO:0000259" key="1">
    <source>
        <dbReference type="Pfam" id="PF07245"/>
    </source>
</evidence>
<comment type="caution">
    <text evidence="2">The sequence shown here is derived from an EMBL/GenBank/DDBJ whole genome shotgun (WGS) entry which is preliminary data.</text>
</comment>